<evidence type="ECO:0000259" key="1">
    <source>
        <dbReference type="Pfam" id="PF00583"/>
    </source>
</evidence>
<feature type="domain" description="N-acetyltransferase" evidence="1">
    <location>
        <begin position="87"/>
        <end position="149"/>
    </location>
</feature>
<reference evidence="2" key="1">
    <citation type="journal article" date="2020" name="Nature">
        <title>Giant virus diversity and host interactions through global metagenomics.</title>
        <authorList>
            <person name="Schulz F."/>
            <person name="Roux S."/>
            <person name="Paez-Espino D."/>
            <person name="Jungbluth S."/>
            <person name="Walsh D.A."/>
            <person name="Denef V.J."/>
            <person name="McMahon K.D."/>
            <person name="Konstantinidis K.T."/>
            <person name="Eloe-Fadrosh E.A."/>
            <person name="Kyrpides N.C."/>
            <person name="Woyke T."/>
        </authorList>
    </citation>
    <scope>NUCLEOTIDE SEQUENCE</scope>
    <source>
        <strain evidence="2">GVMAG-M-3300023174-57</strain>
    </source>
</reference>
<dbReference type="SUPFAM" id="SSF55729">
    <property type="entry name" value="Acyl-CoA N-acyltransferases (Nat)"/>
    <property type="match status" value="1"/>
</dbReference>
<sequence>MSYHFWEDAEYAGPNLSDLARFWDRRPRLLRFLPRENLPEIVLDSGHSIIPTEALPEEAHEIATFWNTHYADHSWRFKITAKGVEQVMKRGFILVARTEEGTLVGTFVCRVMTGLVCGGPCSTSGLLEGFVIHTAYRKRGLGSLLLAHMDKSVYDRPLLSSALLIWFREHQSPSGAIPQLPVAVLQYRFRLIHTLTQVPLQVRASRVGSEVAGPIVDRIYRNYQKALTLLSADTTDDDVYWYMVGRSLVGIADTHRYSVKEDYPFWEVVFAANLSEPYFTDLKRPIEIAAVALPSPTGVLFASNSLTRGNMVTPDENWVIGGGYLSAHVYNWMPPAFFSGDLLFPHACL</sequence>
<dbReference type="InterPro" id="IPR016181">
    <property type="entry name" value="Acyl_CoA_acyltransferase"/>
</dbReference>
<name>A0A6C0DQX0_9ZZZZ</name>
<dbReference type="CDD" id="cd04301">
    <property type="entry name" value="NAT_SF"/>
    <property type="match status" value="1"/>
</dbReference>
<dbReference type="InterPro" id="IPR000182">
    <property type="entry name" value="GNAT_dom"/>
</dbReference>
<accession>A0A6C0DQX0</accession>
<dbReference type="Pfam" id="PF00583">
    <property type="entry name" value="Acetyltransf_1"/>
    <property type="match status" value="1"/>
</dbReference>
<protein>
    <recommendedName>
        <fullName evidence="1">N-acetyltransferase domain-containing protein</fullName>
    </recommendedName>
</protein>
<evidence type="ECO:0000313" key="2">
    <source>
        <dbReference type="EMBL" id="QHT19266.1"/>
    </source>
</evidence>
<organism evidence="2">
    <name type="scientific">viral metagenome</name>
    <dbReference type="NCBI Taxonomy" id="1070528"/>
    <lineage>
        <taxon>unclassified sequences</taxon>
        <taxon>metagenomes</taxon>
        <taxon>organismal metagenomes</taxon>
    </lineage>
</organism>
<dbReference type="AlphaFoldDB" id="A0A6C0DQX0"/>
<dbReference type="Gene3D" id="3.40.630.30">
    <property type="match status" value="1"/>
</dbReference>
<dbReference type="EMBL" id="MN739664">
    <property type="protein sequence ID" value="QHT19266.1"/>
    <property type="molecule type" value="Genomic_DNA"/>
</dbReference>
<proteinExistence type="predicted"/>
<dbReference type="GO" id="GO:0016747">
    <property type="term" value="F:acyltransferase activity, transferring groups other than amino-acyl groups"/>
    <property type="evidence" value="ECO:0007669"/>
    <property type="project" value="InterPro"/>
</dbReference>